<organism evidence="2 3">
    <name type="scientific">Lophiostoma macrostomum CBS 122681</name>
    <dbReference type="NCBI Taxonomy" id="1314788"/>
    <lineage>
        <taxon>Eukaryota</taxon>
        <taxon>Fungi</taxon>
        <taxon>Dikarya</taxon>
        <taxon>Ascomycota</taxon>
        <taxon>Pezizomycotina</taxon>
        <taxon>Dothideomycetes</taxon>
        <taxon>Pleosporomycetidae</taxon>
        <taxon>Pleosporales</taxon>
        <taxon>Lophiostomataceae</taxon>
        <taxon>Lophiostoma</taxon>
    </lineage>
</organism>
<dbReference type="Proteomes" id="UP000799324">
    <property type="component" value="Unassembled WGS sequence"/>
</dbReference>
<dbReference type="InterPro" id="IPR001810">
    <property type="entry name" value="F-box_dom"/>
</dbReference>
<evidence type="ECO:0000259" key="1">
    <source>
        <dbReference type="PROSITE" id="PS50181"/>
    </source>
</evidence>
<dbReference type="AlphaFoldDB" id="A0A6A6SHY8"/>
<keyword evidence="3" id="KW-1185">Reference proteome</keyword>
<accession>A0A6A6SHY8</accession>
<gene>
    <name evidence="2" type="ORF">K491DRAFT_723651</name>
</gene>
<dbReference type="InterPro" id="IPR032675">
    <property type="entry name" value="LRR_dom_sf"/>
</dbReference>
<dbReference type="OrthoDB" id="5279008at2759"/>
<dbReference type="SUPFAM" id="SSF52047">
    <property type="entry name" value="RNI-like"/>
    <property type="match status" value="1"/>
</dbReference>
<name>A0A6A6SHY8_9PLEO</name>
<dbReference type="Gene3D" id="3.80.10.10">
    <property type="entry name" value="Ribonuclease Inhibitor"/>
    <property type="match status" value="1"/>
</dbReference>
<evidence type="ECO:0000313" key="2">
    <source>
        <dbReference type="EMBL" id="KAF2647180.1"/>
    </source>
</evidence>
<feature type="domain" description="F-box" evidence="1">
    <location>
        <begin position="7"/>
        <end position="42"/>
    </location>
</feature>
<protein>
    <recommendedName>
        <fullName evidence="1">F-box domain-containing protein</fullName>
    </recommendedName>
</protein>
<dbReference type="PROSITE" id="PS50181">
    <property type="entry name" value="FBOX"/>
    <property type="match status" value="1"/>
</dbReference>
<reference evidence="2" key="1">
    <citation type="journal article" date="2020" name="Stud. Mycol.">
        <title>101 Dothideomycetes genomes: a test case for predicting lifestyles and emergence of pathogens.</title>
        <authorList>
            <person name="Haridas S."/>
            <person name="Albert R."/>
            <person name="Binder M."/>
            <person name="Bloem J."/>
            <person name="Labutti K."/>
            <person name="Salamov A."/>
            <person name="Andreopoulos B."/>
            <person name="Baker S."/>
            <person name="Barry K."/>
            <person name="Bills G."/>
            <person name="Bluhm B."/>
            <person name="Cannon C."/>
            <person name="Castanera R."/>
            <person name="Culley D."/>
            <person name="Daum C."/>
            <person name="Ezra D."/>
            <person name="Gonzalez J."/>
            <person name="Henrissat B."/>
            <person name="Kuo A."/>
            <person name="Liang C."/>
            <person name="Lipzen A."/>
            <person name="Lutzoni F."/>
            <person name="Magnuson J."/>
            <person name="Mondo S."/>
            <person name="Nolan M."/>
            <person name="Ohm R."/>
            <person name="Pangilinan J."/>
            <person name="Park H.-J."/>
            <person name="Ramirez L."/>
            <person name="Alfaro M."/>
            <person name="Sun H."/>
            <person name="Tritt A."/>
            <person name="Yoshinaga Y."/>
            <person name="Zwiers L.-H."/>
            <person name="Turgeon B."/>
            <person name="Goodwin S."/>
            <person name="Spatafora J."/>
            <person name="Crous P."/>
            <person name="Grigoriev I."/>
        </authorList>
    </citation>
    <scope>NUCLEOTIDE SEQUENCE</scope>
    <source>
        <strain evidence="2">CBS 122681</strain>
    </source>
</reference>
<sequence length="507" mass="56562">MATVVTKTQIVDLPTEVIDKICSNLDKYDLQEFRLGCRVLKEKSYHQFAVSHFRVYPLMITRDSLEELVRVAKDKTFGPCIKELELYLVIFPEMMKRSINGEPLNPDGTPVQESAANEVAITPGNDQRGDGANVLDKKRKLKRLRRRRFGQYQVSQNTLQKQGTDVSLLTEALQHLPALNKISISDGSLASLERSRIGTKIQSDIGRPLLMTHRHTWSGIYERETIIPPNLHCISHALALTFGALVRSGINSRGSFCVQGSLFDLVVPRHATSRKVTSAGTPATTFCEDQLKELKATFSGLEMLELRTNPSEPSPIETSSKLLKLFAFLCPAVQKLHISGCTSGVEVQAVKSLASSKDMFPQLRCIILSHVCVRQQDLTDIIRNHASTLSYVNLDSSYCLDMSISTLLQILTSLKGSTNMVGLRYVAQWGSFHPRITQRGQISFFALIRKTPADFQIKLEELLGSLASLAVNEHAEFTPYMSLKDLRCPHQMLVPSASTGSWMSNLR</sequence>
<evidence type="ECO:0000313" key="3">
    <source>
        <dbReference type="Proteomes" id="UP000799324"/>
    </source>
</evidence>
<proteinExistence type="predicted"/>
<dbReference type="EMBL" id="MU004666">
    <property type="protein sequence ID" value="KAF2647180.1"/>
    <property type="molecule type" value="Genomic_DNA"/>
</dbReference>